<dbReference type="EMBL" id="NFKK01000014">
    <property type="protein sequence ID" value="OUP52032.1"/>
    <property type="molecule type" value="Genomic_DNA"/>
</dbReference>
<dbReference type="PANTHER" id="PTHR30283:SF4">
    <property type="entry name" value="PEROXIDE STRESS RESISTANCE PROTEIN YAAA"/>
    <property type="match status" value="1"/>
</dbReference>
<dbReference type="RefSeq" id="WP_087373847.1">
    <property type="nucleotide sequence ID" value="NZ_NFKK01000014.1"/>
</dbReference>
<comment type="caution">
    <text evidence="3">The sequence shown here is derived from an EMBL/GenBank/DDBJ whole genome shotgun (WGS) entry which is preliminary data.</text>
</comment>
<dbReference type="Pfam" id="PF03883">
    <property type="entry name" value="H2O2_YaaD"/>
    <property type="match status" value="1"/>
</dbReference>
<proteinExistence type="inferred from homology"/>
<comment type="similarity">
    <text evidence="1">Belongs to the UPF0246 family.</text>
</comment>
<dbReference type="PANTHER" id="PTHR30283">
    <property type="entry name" value="PEROXIDE STRESS RESPONSE PROTEIN YAAA"/>
    <property type="match status" value="1"/>
</dbReference>
<evidence type="ECO:0000313" key="4">
    <source>
        <dbReference type="Proteomes" id="UP000195897"/>
    </source>
</evidence>
<evidence type="ECO:0000313" key="3">
    <source>
        <dbReference type="EMBL" id="OUP52032.1"/>
    </source>
</evidence>
<dbReference type="Proteomes" id="UP000195897">
    <property type="component" value="Unassembled WGS sequence"/>
</dbReference>
<sequence>MIAILSPAKNMRSAPERALPTTRPQRGQEAEELADVLCAMPAYELESTMQISPALALRAAADFAAWTPEGGDPAILAYDGLAYKYLDADSLTDDDLCFAQDHLRHMSALYGALRPLDVIHPYRLEMSRRPRGMNLYKFWGSKLRDDLYAETDLVVNLASSEYSRAVSKQLKPGDRFLTCEFLSERGGKLRCLAANAKMARGAMARYIIQNRIDRQEDLTGFDELGFAFAPSLSNDAVYTYVQQL</sequence>
<dbReference type="GO" id="GO:0033194">
    <property type="term" value="P:response to hydroperoxide"/>
    <property type="evidence" value="ECO:0007669"/>
    <property type="project" value="TreeGrafter"/>
</dbReference>
<dbReference type="HAMAP" id="MF_00652">
    <property type="entry name" value="UPF0246"/>
    <property type="match status" value="1"/>
</dbReference>
<dbReference type="AlphaFoldDB" id="A0A1Y4LD52"/>
<organism evidence="3 4">
    <name type="scientific">Butyricicoccus pullicaecorum</name>
    <dbReference type="NCBI Taxonomy" id="501571"/>
    <lineage>
        <taxon>Bacteria</taxon>
        <taxon>Bacillati</taxon>
        <taxon>Bacillota</taxon>
        <taxon>Clostridia</taxon>
        <taxon>Eubacteriales</taxon>
        <taxon>Butyricicoccaceae</taxon>
        <taxon>Butyricicoccus</taxon>
    </lineage>
</organism>
<dbReference type="InterPro" id="IPR005583">
    <property type="entry name" value="YaaA"/>
</dbReference>
<reference evidence="4" key="1">
    <citation type="submission" date="2017-04" db="EMBL/GenBank/DDBJ databases">
        <title>Function of individual gut microbiota members based on whole genome sequencing of pure cultures obtained from chicken caecum.</title>
        <authorList>
            <person name="Medvecky M."/>
            <person name="Cejkova D."/>
            <person name="Polansky O."/>
            <person name="Karasova D."/>
            <person name="Kubasova T."/>
            <person name="Cizek A."/>
            <person name="Rychlik I."/>
        </authorList>
    </citation>
    <scope>NUCLEOTIDE SEQUENCE [LARGE SCALE GENOMIC DNA]</scope>
    <source>
        <strain evidence="4">An180</strain>
    </source>
</reference>
<gene>
    <name evidence="3" type="ORF">B5F17_11060</name>
</gene>
<evidence type="ECO:0000256" key="1">
    <source>
        <dbReference type="HAMAP-Rule" id="MF_00652"/>
    </source>
</evidence>
<name>A0A1Y4LD52_9FIRM</name>
<dbReference type="GO" id="GO:0005829">
    <property type="term" value="C:cytosol"/>
    <property type="evidence" value="ECO:0007669"/>
    <property type="project" value="TreeGrafter"/>
</dbReference>
<evidence type="ECO:0000256" key="2">
    <source>
        <dbReference type="SAM" id="MobiDB-lite"/>
    </source>
</evidence>
<protein>
    <recommendedName>
        <fullName evidence="1">UPF0246 protein B5F17_11060</fullName>
    </recommendedName>
</protein>
<accession>A0A1Y4LD52</accession>
<feature type="region of interest" description="Disordered" evidence="2">
    <location>
        <begin position="1"/>
        <end position="30"/>
    </location>
</feature>